<dbReference type="EMBL" id="BMVG01000001">
    <property type="protein sequence ID" value="GHD97706.1"/>
    <property type="molecule type" value="Genomic_DNA"/>
</dbReference>
<accession>A0A919D110</accession>
<sequence>MAALRTVADASAGKRAVLASAARAGTGEAGMACAEAVSAQARVAASGVRR</sequence>
<gene>
    <name evidence="1" type="ORF">GCM10010339_01180</name>
</gene>
<reference evidence="1" key="2">
    <citation type="submission" date="2020-09" db="EMBL/GenBank/DDBJ databases">
        <authorList>
            <person name="Sun Q."/>
            <person name="Ohkuma M."/>
        </authorList>
    </citation>
    <scope>NUCLEOTIDE SEQUENCE</scope>
    <source>
        <strain evidence="1">JCM 4714</strain>
    </source>
</reference>
<name>A0A919D110_9ACTN</name>
<proteinExistence type="predicted"/>
<evidence type="ECO:0000313" key="1">
    <source>
        <dbReference type="EMBL" id="GHD97706.1"/>
    </source>
</evidence>
<dbReference type="AlphaFoldDB" id="A0A919D110"/>
<dbReference type="Proteomes" id="UP000655443">
    <property type="component" value="Unassembled WGS sequence"/>
</dbReference>
<evidence type="ECO:0000313" key="2">
    <source>
        <dbReference type="Proteomes" id="UP000655443"/>
    </source>
</evidence>
<organism evidence="1 2">
    <name type="scientific">Streptomyces alanosinicus</name>
    <dbReference type="NCBI Taxonomy" id="68171"/>
    <lineage>
        <taxon>Bacteria</taxon>
        <taxon>Bacillati</taxon>
        <taxon>Actinomycetota</taxon>
        <taxon>Actinomycetes</taxon>
        <taxon>Kitasatosporales</taxon>
        <taxon>Streptomycetaceae</taxon>
        <taxon>Streptomyces</taxon>
    </lineage>
</organism>
<keyword evidence="2" id="KW-1185">Reference proteome</keyword>
<dbReference type="RefSeq" id="WP_189947385.1">
    <property type="nucleotide sequence ID" value="NZ_BMVG01000001.1"/>
</dbReference>
<comment type="caution">
    <text evidence="1">The sequence shown here is derived from an EMBL/GenBank/DDBJ whole genome shotgun (WGS) entry which is preliminary data.</text>
</comment>
<protein>
    <submittedName>
        <fullName evidence="1">Uncharacterized protein</fullName>
    </submittedName>
</protein>
<reference evidence="1" key="1">
    <citation type="journal article" date="2014" name="Int. J. Syst. Evol. Microbiol.">
        <title>Complete genome sequence of Corynebacterium casei LMG S-19264T (=DSM 44701T), isolated from a smear-ripened cheese.</title>
        <authorList>
            <consortium name="US DOE Joint Genome Institute (JGI-PGF)"/>
            <person name="Walter F."/>
            <person name="Albersmeier A."/>
            <person name="Kalinowski J."/>
            <person name="Ruckert C."/>
        </authorList>
    </citation>
    <scope>NUCLEOTIDE SEQUENCE</scope>
    <source>
        <strain evidence="1">JCM 4714</strain>
    </source>
</reference>